<dbReference type="EMBL" id="JBHUNP010000001">
    <property type="protein sequence ID" value="MFD2649374.1"/>
    <property type="molecule type" value="Genomic_DNA"/>
</dbReference>
<accession>A0ABW5QQ35</accession>
<comment type="caution">
    <text evidence="1">The sequence shown here is derived from an EMBL/GenBank/DDBJ whole genome shotgun (WGS) entry which is preliminary data.</text>
</comment>
<reference evidence="2" key="1">
    <citation type="journal article" date="2019" name="Int. J. Syst. Evol. Microbiol.">
        <title>The Global Catalogue of Microorganisms (GCM) 10K type strain sequencing project: providing services to taxonomists for standard genome sequencing and annotation.</title>
        <authorList>
            <consortium name="The Broad Institute Genomics Platform"/>
            <consortium name="The Broad Institute Genome Sequencing Center for Infectious Disease"/>
            <person name="Wu L."/>
            <person name="Ma J."/>
        </authorList>
    </citation>
    <scope>NUCLEOTIDE SEQUENCE [LARGE SCALE GENOMIC DNA]</scope>
    <source>
        <strain evidence="2">CCM 7427</strain>
    </source>
</reference>
<evidence type="ECO:0000313" key="2">
    <source>
        <dbReference type="Proteomes" id="UP001597521"/>
    </source>
</evidence>
<gene>
    <name evidence="1" type="ORF">ACFSX5_16430</name>
</gene>
<name>A0ABW5QQ35_9HYPH</name>
<organism evidence="1 2">
    <name type="scientific">Devosia albogilva</name>
    <dbReference type="NCBI Taxonomy" id="429726"/>
    <lineage>
        <taxon>Bacteria</taxon>
        <taxon>Pseudomonadati</taxon>
        <taxon>Pseudomonadota</taxon>
        <taxon>Alphaproteobacteria</taxon>
        <taxon>Hyphomicrobiales</taxon>
        <taxon>Devosiaceae</taxon>
        <taxon>Devosia</taxon>
    </lineage>
</organism>
<protein>
    <recommendedName>
        <fullName evidence="3">PASTA domain-containing protein</fullName>
    </recommendedName>
</protein>
<dbReference type="RefSeq" id="WP_386834900.1">
    <property type="nucleotide sequence ID" value="NZ_JBHUNP010000001.1"/>
</dbReference>
<sequence length="297" mass="30603">MSPLRSEVLPAIRLSRRAKLARVVAASALVSAALVSGPAADSLPQGMDGLVVVELRRLPPPPEPVEAGFCDHLLVEPGTAGGVEVAALGWAVTGEVSLGGFEVVSFVGGFEPGTSGSCRSNDGNVALFESDQLRWLVYGEKGASGRIGSIQPFEDRAIRIWGGDFLPQPVADLHVDASGAISLAALADEEQFCDGEATVPNIYGMPIAAAREELASAGWGPLLGILPGEPADSRAEALKAAGIYEVQSCSPTGFGFCSFRYSGQFSELSVVTVGEGAPSATPEVARYSVSCATPGVE</sequence>
<evidence type="ECO:0008006" key="3">
    <source>
        <dbReference type="Google" id="ProtNLM"/>
    </source>
</evidence>
<evidence type="ECO:0000313" key="1">
    <source>
        <dbReference type="EMBL" id="MFD2649374.1"/>
    </source>
</evidence>
<proteinExistence type="predicted"/>
<keyword evidence="2" id="KW-1185">Reference proteome</keyword>
<dbReference type="Proteomes" id="UP001597521">
    <property type="component" value="Unassembled WGS sequence"/>
</dbReference>